<evidence type="ECO:0000256" key="1">
    <source>
        <dbReference type="ARBA" id="ARBA00011955"/>
    </source>
</evidence>
<dbReference type="AlphaFoldDB" id="A0A504J5Y4"/>
<evidence type="ECO:0000256" key="3">
    <source>
        <dbReference type="ARBA" id="ARBA00022630"/>
    </source>
</evidence>
<accession>A0A504J5Y4</accession>
<dbReference type="Pfam" id="PF02424">
    <property type="entry name" value="ApbE"/>
    <property type="match status" value="1"/>
</dbReference>
<comment type="similarity">
    <text evidence="10 12">Belongs to the ApbE family.</text>
</comment>
<comment type="cofactor">
    <cofactor evidence="11">
        <name>Mg(2+)</name>
        <dbReference type="ChEBI" id="CHEBI:18420"/>
    </cofactor>
    <cofactor evidence="11">
        <name>Mn(2+)</name>
        <dbReference type="ChEBI" id="CHEBI:29035"/>
    </cofactor>
    <text evidence="11">Magnesium. Can also use manganese.</text>
</comment>
<comment type="function">
    <text evidence="12">Flavin transferase that catalyzes the transfer of the FMN moiety of FAD and its covalent binding to the hydroxyl group of a threonine residue in a target flavoprotein.</text>
</comment>
<keyword evidence="7 10" id="KW-0460">Magnesium</keyword>
<evidence type="ECO:0000256" key="5">
    <source>
        <dbReference type="ARBA" id="ARBA00022723"/>
    </source>
</evidence>
<evidence type="ECO:0000256" key="10">
    <source>
        <dbReference type="PIRNR" id="PIRNR006268"/>
    </source>
</evidence>
<dbReference type="OrthoDB" id="9778595at2"/>
<keyword evidence="3 10" id="KW-0285">Flavoprotein</keyword>
<evidence type="ECO:0000256" key="7">
    <source>
        <dbReference type="ARBA" id="ARBA00022842"/>
    </source>
</evidence>
<dbReference type="Gene3D" id="3.10.520.10">
    <property type="entry name" value="ApbE-like domains"/>
    <property type="match status" value="1"/>
</dbReference>
<dbReference type="SUPFAM" id="SSF143631">
    <property type="entry name" value="ApbE-like"/>
    <property type="match status" value="1"/>
</dbReference>
<keyword evidence="12" id="KW-0997">Cell inner membrane</keyword>
<evidence type="ECO:0000256" key="6">
    <source>
        <dbReference type="ARBA" id="ARBA00022827"/>
    </source>
</evidence>
<dbReference type="PANTHER" id="PTHR30040">
    <property type="entry name" value="THIAMINE BIOSYNTHESIS LIPOPROTEIN APBE"/>
    <property type="match status" value="1"/>
</dbReference>
<keyword evidence="12" id="KW-1003">Cell membrane</keyword>
<reference evidence="13 14" key="1">
    <citation type="submission" date="2019-06" db="EMBL/GenBank/DDBJ databases">
        <authorList>
            <person name="Meng X."/>
        </authorList>
    </citation>
    <scope>NUCLEOTIDE SEQUENCE [LARGE SCALE GENOMIC DNA]</scope>
    <source>
        <strain evidence="13 14">M625</strain>
    </source>
</reference>
<organism evidence="13 14">
    <name type="scientific">Aquimarina algicola</name>
    <dbReference type="NCBI Taxonomy" id="2589995"/>
    <lineage>
        <taxon>Bacteria</taxon>
        <taxon>Pseudomonadati</taxon>
        <taxon>Bacteroidota</taxon>
        <taxon>Flavobacteriia</taxon>
        <taxon>Flavobacteriales</taxon>
        <taxon>Flavobacteriaceae</taxon>
        <taxon>Aquimarina</taxon>
    </lineage>
</organism>
<comment type="caution">
    <text evidence="13">The sequence shown here is derived from an EMBL/GenBank/DDBJ whole genome shotgun (WGS) entry which is preliminary data.</text>
</comment>
<protein>
    <recommendedName>
        <fullName evidence="2 10">FAD:protein FMN transferase</fullName>
        <ecNumber evidence="1 10">2.7.1.180</ecNumber>
    </recommendedName>
    <alternativeName>
        <fullName evidence="8 10">Flavin transferase</fullName>
    </alternativeName>
</protein>
<dbReference type="InterPro" id="IPR024932">
    <property type="entry name" value="ApbE"/>
</dbReference>
<dbReference type="EC" id="2.7.1.180" evidence="1 10"/>
<evidence type="ECO:0000256" key="8">
    <source>
        <dbReference type="ARBA" id="ARBA00031306"/>
    </source>
</evidence>
<evidence type="ECO:0000256" key="12">
    <source>
        <dbReference type="RuleBase" id="RU363002"/>
    </source>
</evidence>
<dbReference type="Proteomes" id="UP000315540">
    <property type="component" value="Unassembled WGS sequence"/>
</dbReference>
<keyword evidence="12" id="KW-0472">Membrane</keyword>
<dbReference type="GO" id="GO:0005886">
    <property type="term" value="C:plasma membrane"/>
    <property type="evidence" value="ECO:0007669"/>
    <property type="project" value="UniProtKB-SubCell"/>
</dbReference>
<keyword evidence="4 10" id="KW-0808">Transferase</keyword>
<evidence type="ECO:0000256" key="9">
    <source>
        <dbReference type="ARBA" id="ARBA00048540"/>
    </source>
</evidence>
<name>A0A504J5Y4_9FLAO</name>
<dbReference type="EMBL" id="VFWZ01000008">
    <property type="protein sequence ID" value="TPN83043.1"/>
    <property type="molecule type" value="Genomic_DNA"/>
</dbReference>
<keyword evidence="5 10" id="KW-0479">Metal-binding</keyword>
<proteinExistence type="inferred from homology"/>
<feature type="binding site" evidence="11">
    <location>
        <position position="166"/>
    </location>
    <ligand>
        <name>Mg(2+)</name>
        <dbReference type="ChEBI" id="CHEBI:18420"/>
    </ligand>
</feature>
<evidence type="ECO:0000256" key="2">
    <source>
        <dbReference type="ARBA" id="ARBA00016337"/>
    </source>
</evidence>
<evidence type="ECO:0000256" key="4">
    <source>
        <dbReference type="ARBA" id="ARBA00022679"/>
    </source>
</evidence>
<sequence>MLKRIFVIVFFSLLFSCKEETKLHLNVTRGNAFGTFFSVQFITDRAIDFSTSYDSIAQVINTSMSTYIKDSDISKINAGDTTVTVDDHFKKVFNASKDIYTTTNGAFDPTIGILVNAWDFGPKGKIKSLDSLKIDSLLVSVGMDKLSLQDEKIIKAHPHTFIDFNALAKGYAVDVFADFIESKGFENYIVEIGGEIRAKGNHLIKQKPWRIGVEDPNFDNTQSYTKVISLQNGAMATSGSYRKYKIDESGNRYTHIINTQTGYPNRSNVLSVSVIAETCMYADAYATALMSMGLEKAKLFLKDHPELKVFFIFENENKKLETYAINGFPEE</sequence>
<dbReference type="PIRSF" id="PIRSF006268">
    <property type="entry name" value="ApbE"/>
    <property type="match status" value="1"/>
</dbReference>
<evidence type="ECO:0000256" key="11">
    <source>
        <dbReference type="PIRSR" id="PIRSR006268-2"/>
    </source>
</evidence>
<keyword evidence="6 10" id="KW-0274">FAD</keyword>
<dbReference type="PANTHER" id="PTHR30040:SF2">
    <property type="entry name" value="FAD:PROTEIN FMN TRANSFERASE"/>
    <property type="match status" value="1"/>
</dbReference>
<evidence type="ECO:0000313" key="13">
    <source>
        <dbReference type="EMBL" id="TPN83043.1"/>
    </source>
</evidence>
<feature type="binding site" evidence="11">
    <location>
        <position position="287"/>
    </location>
    <ligand>
        <name>Mg(2+)</name>
        <dbReference type="ChEBI" id="CHEBI:18420"/>
    </ligand>
</feature>
<dbReference type="RefSeq" id="WP_140596656.1">
    <property type="nucleotide sequence ID" value="NZ_VFWZ01000008.1"/>
</dbReference>
<keyword evidence="12" id="KW-0449">Lipoprotein</keyword>
<gene>
    <name evidence="13" type="ORF">FHK87_21720</name>
</gene>
<feature type="binding site" evidence="11">
    <location>
        <position position="283"/>
    </location>
    <ligand>
        <name>Mg(2+)</name>
        <dbReference type="ChEBI" id="CHEBI:18420"/>
    </ligand>
</feature>
<evidence type="ECO:0000313" key="14">
    <source>
        <dbReference type="Proteomes" id="UP000315540"/>
    </source>
</evidence>
<dbReference type="GO" id="GO:0016740">
    <property type="term" value="F:transferase activity"/>
    <property type="evidence" value="ECO:0007669"/>
    <property type="project" value="UniProtKB-UniRule"/>
</dbReference>
<comment type="catalytic activity">
    <reaction evidence="9 10 12">
        <text>L-threonyl-[protein] + FAD = FMN-L-threonyl-[protein] + AMP + H(+)</text>
        <dbReference type="Rhea" id="RHEA:36847"/>
        <dbReference type="Rhea" id="RHEA-COMP:11060"/>
        <dbReference type="Rhea" id="RHEA-COMP:11061"/>
        <dbReference type="ChEBI" id="CHEBI:15378"/>
        <dbReference type="ChEBI" id="CHEBI:30013"/>
        <dbReference type="ChEBI" id="CHEBI:57692"/>
        <dbReference type="ChEBI" id="CHEBI:74257"/>
        <dbReference type="ChEBI" id="CHEBI:456215"/>
        <dbReference type="EC" id="2.7.1.180"/>
    </reaction>
</comment>
<dbReference type="PROSITE" id="PS51257">
    <property type="entry name" value="PROKAR_LIPOPROTEIN"/>
    <property type="match status" value="1"/>
</dbReference>
<keyword evidence="14" id="KW-1185">Reference proteome</keyword>
<dbReference type="InterPro" id="IPR003374">
    <property type="entry name" value="ApbE-like_sf"/>
</dbReference>
<comment type="subcellular location">
    <subcellularLocation>
        <location evidence="12">Cell inner membrane</location>
        <topology evidence="12">Lipid-anchor</topology>
        <orientation evidence="12">Periplasmic side</orientation>
    </subcellularLocation>
</comment>
<dbReference type="GO" id="GO:0046872">
    <property type="term" value="F:metal ion binding"/>
    <property type="evidence" value="ECO:0007669"/>
    <property type="project" value="UniProtKB-UniRule"/>
</dbReference>